<dbReference type="EMBL" id="JABVEC010000001">
    <property type="protein sequence ID" value="MBC6463957.1"/>
    <property type="molecule type" value="Genomic_DNA"/>
</dbReference>
<evidence type="ECO:0008006" key="3">
    <source>
        <dbReference type="Google" id="ProtNLM"/>
    </source>
</evidence>
<comment type="caution">
    <text evidence="1">The sequence shown here is derived from an EMBL/GenBank/DDBJ whole genome shotgun (WGS) entry which is preliminary data.</text>
</comment>
<protein>
    <recommendedName>
        <fullName evidence="3">Thioredoxin domain-containing protein</fullName>
    </recommendedName>
</protein>
<accession>A0ABR7LGJ4</accession>
<reference evidence="1 2" key="1">
    <citation type="submission" date="2020-06" db="EMBL/GenBank/DDBJ databases">
        <title>Actinomadura xiongansis sp. nov., isolated from soil of Baiyangdian.</title>
        <authorList>
            <person name="Zhang X."/>
        </authorList>
    </citation>
    <scope>NUCLEOTIDE SEQUENCE [LARGE SCALE GENOMIC DNA]</scope>
    <source>
        <strain evidence="1 2">HBUM206468</strain>
    </source>
</reference>
<name>A0ABR7LGJ4_9ACTN</name>
<dbReference type="InterPro" id="IPR036249">
    <property type="entry name" value="Thioredoxin-like_sf"/>
</dbReference>
<evidence type="ECO:0000313" key="2">
    <source>
        <dbReference type="Proteomes" id="UP000805614"/>
    </source>
</evidence>
<organism evidence="1 2">
    <name type="scientific">Actinomadura alba</name>
    <dbReference type="NCBI Taxonomy" id="406431"/>
    <lineage>
        <taxon>Bacteria</taxon>
        <taxon>Bacillati</taxon>
        <taxon>Actinomycetota</taxon>
        <taxon>Actinomycetes</taxon>
        <taxon>Streptosporangiales</taxon>
        <taxon>Thermomonosporaceae</taxon>
        <taxon>Actinomadura</taxon>
    </lineage>
</organism>
<sequence length="177" mass="18650">MSLPTALALVSLLLSTFAVLAVGAVYSRLRLLERTALNPRSALLADEVLLAPEALRPTGDERNILVLLLNDGCAACKLVWHAVSEYAPARDLTDVRIVALFASADAAGSFDDVPGVASTVDPDLWAALSEGYTPCVFLIDDAGRVTDRRFVYGDTDVPALLADLVSAPEPAGSSRAL</sequence>
<gene>
    <name evidence="1" type="ORF">HKK74_00365</name>
</gene>
<dbReference type="Proteomes" id="UP000805614">
    <property type="component" value="Unassembled WGS sequence"/>
</dbReference>
<proteinExistence type="predicted"/>
<keyword evidence="2" id="KW-1185">Reference proteome</keyword>
<dbReference type="SUPFAM" id="SSF52833">
    <property type="entry name" value="Thioredoxin-like"/>
    <property type="match status" value="1"/>
</dbReference>
<dbReference type="RefSeq" id="WP_187240884.1">
    <property type="nucleotide sequence ID" value="NZ_BAAAOK010000015.1"/>
</dbReference>
<evidence type="ECO:0000313" key="1">
    <source>
        <dbReference type="EMBL" id="MBC6463957.1"/>
    </source>
</evidence>